<dbReference type="PANTHER" id="PTHR21448:SF0">
    <property type="entry name" value="PROTEIN PHOSPHATASE 1 REGULATORY SUBUNIT 21"/>
    <property type="match status" value="1"/>
</dbReference>
<evidence type="ECO:0000256" key="4">
    <source>
        <dbReference type="ARBA" id="ARBA00022884"/>
    </source>
</evidence>
<evidence type="ECO:0000259" key="10">
    <source>
        <dbReference type="SMART" id="SM01254"/>
    </source>
</evidence>
<keyword evidence="3" id="KW-0967">Endosome</keyword>
<dbReference type="RefSeq" id="XP_022101268.1">
    <property type="nucleotide sequence ID" value="XM_022245576.1"/>
</dbReference>
<dbReference type="GO" id="GO:0016020">
    <property type="term" value="C:membrane"/>
    <property type="evidence" value="ECO:0007669"/>
    <property type="project" value="TreeGrafter"/>
</dbReference>
<feature type="coiled-coil region" evidence="9">
    <location>
        <begin position="713"/>
        <end position="754"/>
    </location>
</feature>
<gene>
    <name evidence="12" type="primary">LOC110984932</name>
</gene>
<feature type="domain" description="Protein phosphatase 1 regulatory subunit 21 N-terminal" evidence="10">
    <location>
        <begin position="9"/>
        <end position="111"/>
    </location>
</feature>
<dbReference type="InterPro" id="IPR019343">
    <property type="entry name" value="PPP1R21_N"/>
</dbReference>
<dbReference type="AlphaFoldDB" id="A0A8B7Z6J7"/>
<dbReference type="InterPro" id="IPR040024">
    <property type="entry name" value="PPP1R21"/>
</dbReference>
<dbReference type="GO" id="GO:0003723">
    <property type="term" value="F:RNA binding"/>
    <property type="evidence" value="ECO:0007669"/>
    <property type="project" value="UniProtKB-KW"/>
</dbReference>
<accession>A0A8B7Z6J7</accession>
<evidence type="ECO:0000256" key="3">
    <source>
        <dbReference type="ARBA" id="ARBA00022753"/>
    </source>
</evidence>
<evidence type="ECO:0000256" key="6">
    <source>
        <dbReference type="ARBA" id="ARBA00031361"/>
    </source>
</evidence>
<evidence type="ECO:0000256" key="8">
    <source>
        <dbReference type="ARBA" id="ARBA00044824"/>
    </source>
</evidence>
<dbReference type="InterPro" id="IPR049372">
    <property type="entry name" value="PPP1R21_C"/>
</dbReference>
<dbReference type="InterPro" id="IPR019348">
    <property type="entry name" value="PPP1R21_six_helix"/>
</dbReference>
<evidence type="ECO:0000256" key="7">
    <source>
        <dbReference type="ARBA" id="ARBA00031617"/>
    </source>
</evidence>
<dbReference type="Pfam" id="PF10205">
    <property type="entry name" value="KLRAQ"/>
    <property type="match status" value="1"/>
</dbReference>
<feature type="coiled-coil region" evidence="9">
    <location>
        <begin position="1"/>
        <end position="84"/>
    </location>
</feature>
<reference evidence="12" key="1">
    <citation type="submission" date="2025-08" db="UniProtKB">
        <authorList>
            <consortium name="RefSeq"/>
        </authorList>
    </citation>
    <scope>IDENTIFICATION</scope>
</reference>
<dbReference type="Proteomes" id="UP000694845">
    <property type="component" value="Unplaced"/>
</dbReference>
<dbReference type="KEGG" id="aplc:110984932"/>
<proteinExistence type="predicted"/>
<keyword evidence="4" id="KW-0694">RNA-binding</keyword>
<dbReference type="OMA" id="XFSQYLH"/>
<dbReference type="Pfam" id="PF21636">
    <property type="entry name" value="PPP1R21_C"/>
    <property type="match status" value="1"/>
</dbReference>
<dbReference type="GeneID" id="110984932"/>
<evidence type="ECO:0000256" key="2">
    <source>
        <dbReference type="ARBA" id="ARBA00020102"/>
    </source>
</evidence>
<dbReference type="GO" id="GO:0005769">
    <property type="term" value="C:early endosome"/>
    <property type="evidence" value="ECO:0007669"/>
    <property type="project" value="UniProtKB-SubCell"/>
</dbReference>
<evidence type="ECO:0000313" key="11">
    <source>
        <dbReference type="Proteomes" id="UP000694845"/>
    </source>
</evidence>
<evidence type="ECO:0000256" key="9">
    <source>
        <dbReference type="SAM" id="Coils"/>
    </source>
</evidence>
<sequence length="796" mass="89995">MADLQTKYQKLAQEFAKLRAQNQVLKKAVVDEQEKQNSLKDNLKEKDQKIRKFEQELDSLTFRNQQLTKRVNVLQDELEAAEGKGKKNKSREADHGMSNRAALPGVMNEELQSKIKENERLHKQVYETTQSHQQAMMQLQDKLSTLESLSSQHQNVLESSAKKHQETVERLQQEKAMLEVKLQAQEKEARESIQKAEESTQKLGVLEEELGGKVAWMTHIIQTKLPFNDTEKRELNALNVPTHDRKHQVSSVLNMEKCSHDRHELCAGLSNLHTYTEQRSKIFPVDSTTGPISAVNQKFCSYLHENASYLRPVEQAFKNFLDNIREESLTTLETATELQDFSAKFSKYIAYLEKLLPYQLLSLEEECALSTCPQTLESRNMELHASFKKLTAALAKLDTYLAVLAAVSTQSCDYPQANHRMFFEKLSECCQNLSNVMKDVSKNYNFKVSLEHQLPTASQKLRTTDECVVSSLISLVTCTGKIANFTKSNLEFLSTPPGFRTRGHTFIGTSQFEGAISSPAVTALRQKAVNYMTALSKPCPDSVPYERALRNQRILLSSTESQTGLAQQLAKTSEKMSQLEQDREHWKLEAQLVQIKLTKESQKCVVLEAELKRLRSGGKVTSPIDQESMVAQAMAKAVEVDTIPSRAPAKGKTEPQVDTSMLGQLEGITMDFGESDETSRENLIKSHYTTRLAQLTAQRQVVDGKVVNFSSECRALQKRLALAEKAKEKHVEELQTAHKNVTQLQDELQTTTRSYESQLSMMSEHLCSMNEKLTAQKDQIDALKLAAKPNKKGKSK</sequence>
<dbReference type="SMART" id="SM01254">
    <property type="entry name" value="KLRAQ"/>
    <property type="match status" value="1"/>
</dbReference>
<dbReference type="OrthoDB" id="5566667at2759"/>
<dbReference type="PANTHER" id="PTHR21448">
    <property type="entry name" value="SMOOTH MUSCLE MYOSIN HEAVY CHAIN-RELATED"/>
    <property type="match status" value="1"/>
</dbReference>
<keyword evidence="11" id="KW-1185">Reference proteome</keyword>
<feature type="coiled-coil region" evidence="9">
    <location>
        <begin position="562"/>
        <end position="596"/>
    </location>
</feature>
<feature type="coiled-coil region" evidence="9">
    <location>
        <begin position="154"/>
        <end position="209"/>
    </location>
</feature>
<protein>
    <recommendedName>
        <fullName evidence="2">Protein phosphatase 1 regulatory subunit 21</fullName>
    </recommendedName>
    <alternativeName>
        <fullName evidence="7">Coiled-coil domain-containing protein 128</fullName>
    </alternativeName>
    <alternativeName>
        <fullName evidence="8">Ferry endosomal RAB5 effector complex subunit 2</fullName>
    </alternativeName>
    <alternativeName>
        <fullName evidence="6">KLRAQ motif-containing protein 1</fullName>
    </alternativeName>
</protein>
<name>A0A8B7Z6J7_ACAPL</name>
<evidence type="ECO:0000256" key="5">
    <source>
        <dbReference type="ARBA" id="ARBA00023054"/>
    </source>
</evidence>
<evidence type="ECO:0000313" key="12">
    <source>
        <dbReference type="RefSeq" id="XP_022101268.1"/>
    </source>
</evidence>
<dbReference type="Pfam" id="PF10212">
    <property type="entry name" value="PPP1R21_helical"/>
    <property type="match status" value="1"/>
</dbReference>
<keyword evidence="5 9" id="KW-0175">Coiled coil</keyword>
<comment type="subcellular location">
    <subcellularLocation>
        <location evidence="1">Early endosome</location>
    </subcellularLocation>
</comment>
<evidence type="ECO:0000256" key="1">
    <source>
        <dbReference type="ARBA" id="ARBA00004412"/>
    </source>
</evidence>
<dbReference type="CTD" id="129285"/>
<organism evidence="11 12">
    <name type="scientific">Acanthaster planci</name>
    <name type="common">Crown-of-thorns starfish</name>
    <dbReference type="NCBI Taxonomy" id="133434"/>
    <lineage>
        <taxon>Eukaryota</taxon>
        <taxon>Metazoa</taxon>
        <taxon>Echinodermata</taxon>
        <taxon>Eleutherozoa</taxon>
        <taxon>Asterozoa</taxon>
        <taxon>Asteroidea</taxon>
        <taxon>Valvatacea</taxon>
        <taxon>Valvatida</taxon>
        <taxon>Acanthasteridae</taxon>
        <taxon>Acanthaster</taxon>
    </lineage>
</organism>